<evidence type="ECO:0000313" key="3">
    <source>
        <dbReference type="EMBL" id="CAD7228136.1"/>
    </source>
</evidence>
<keyword evidence="2" id="KW-0472">Membrane</keyword>
<feature type="compositionally biased region" description="Basic and acidic residues" evidence="1">
    <location>
        <begin position="172"/>
        <end position="199"/>
    </location>
</feature>
<evidence type="ECO:0000256" key="2">
    <source>
        <dbReference type="SAM" id="Phobius"/>
    </source>
</evidence>
<dbReference type="OrthoDB" id="7587145at2759"/>
<gene>
    <name evidence="3" type="ORF">CTOB1V02_LOCUS6025</name>
</gene>
<name>A0A7R8ZND6_9CRUS</name>
<accession>A0A7R8ZND6</accession>
<dbReference type="EMBL" id="OB661397">
    <property type="protein sequence ID" value="CAD7228136.1"/>
    <property type="molecule type" value="Genomic_DNA"/>
</dbReference>
<organism evidence="3">
    <name type="scientific">Cyprideis torosa</name>
    <dbReference type="NCBI Taxonomy" id="163714"/>
    <lineage>
        <taxon>Eukaryota</taxon>
        <taxon>Metazoa</taxon>
        <taxon>Ecdysozoa</taxon>
        <taxon>Arthropoda</taxon>
        <taxon>Crustacea</taxon>
        <taxon>Oligostraca</taxon>
        <taxon>Ostracoda</taxon>
        <taxon>Podocopa</taxon>
        <taxon>Podocopida</taxon>
        <taxon>Cytherocopina</taxon>
        <taxon>Cytheroidea</taxon>
        <taxon>Cytherideidae</taxon>
        <taxon>Cyprideis</taxon>
    </lineage>
</organism>
<keyword evidence="2" id="KW-1133">Transmembrane helix</keyword>
<feature type="region of interest" description="Disordered" evidence="1">
    <location>
        <begin position="156"/>
        <end position="214"/>
    </location>
</feature>
<feature type="transmembrane region" description="Helical" evidence="2">
    <location>
        <begin position="36"/>
        <end position="54"/>
    </location>
</feature>
<reference evidence="3" key="1">
    <citation type="submission" date="2020-11" db="EMBL/GenBank/DDBJ databases">
        <authorList>
            <person name="Tran Van P."/>
        </authorList>
    </citation>
    <scope>NUCLEOTIDE SEQUENCE</scope>
</reference>
<sequence>MSRGFSPQRDRGHCLVYRSVLNTIVGQFAMQKEVISGAYLVLIVASLFLPIFAYEKPQQRKFAAQPNSLNKLEYASQYNNRIDSTEPISRPSDVQKQEAFSWTSVLIMALQFAYNILNPPTVEKSDGPLLQDGEFTWAKLLSVVIRVALAGLGADTGIDKSDNPATPLEDNDGVRNGKIGKDKLQRCPRSGEERSKLGELQDGLSLQQPLLRDS</sequence>
<protein>
    <submittedName>
        <fullName evidence="3">Uncharacterized protein</fullName>
    </submittedName>
</protein>
<dbReference type="AlphaFoldDB" id="A0A7R8ZND6"/>
<keyword evidence="2" id="KW-0812">Transmembrane</keyword>
<evidence type="ECO:0000256" key="1">
    <source>
        <dbReference type="SAM" id="MobiDB-lite"/>
    </source>
</evidence>
<proteinExistence type="predicted"/>